<dbReference type="PANTHER" id="PTHR42085">
    <property type="entry name" value="F-BOX DOMAIN-CONTAINING PROTEIN"/>
    <property type="match status" value="1"/>
</dbReference>
<organism evidence="1 2">
    <name type="scientific">Ampelomyces quisqualis</name>
    <name type="common">Powdery mildew agent</name>
    <dbReference type="NCBI Taxonomy" id="50730"/>
    <lineage>
        <taxon>Eukaryota</taxon>
        <taxon>Fungi</taxon>
        <taxon>Dikarya</taxon>
        <taxon>Ascomycota</taxon>
        <taxon>Pezizomycotina</taxon>
        <taxon>Dothideomycetes</taxon>
        <taxon>Pleosporomycetidae</taxon>
        <taxon>Pleosporales</taxon>
        <taxon>Pleosporineae</taxon>
        <taxon>Phaeosphaeriaceae</taxon>
        <taxon>Ampelomyces</taxon>
    </lineage>
</organism>
<dbReference type="AlphaFoldDB" id="A0A6A5QCM6"/>
<gene>
    <name evidence="1" type="ORF">BDU57DRAFT_542371</name>
</gene>
<dbReference type="EMBL" id="ML979140">
    <property type="protein sequence ID" value="KAF1912546.1"/>
    <property type="molecule type" value="Genomic_DNA"/>
</dbReference>
<reference evidence="1" key="1">
    <citation type="journal article" date="2020" name="Stud. Mycol.">
        <title>101 Dothideomycetes genomes: a test case for predicting lifestyles and emergence of pathogens.</title>
        <authorList>
            <person name="Haridas S."/>
            <person name="Albert R."/>
            <person name="Binder M."/>
            <person name="Bloem J."/>
            <person name="Labutti K."/>
            <person name="Salamov A."/>
            <person name="Andreopoulos B."/>
            <person name="Baker S."/>
            <person name="Barry K."/>
            <person name="Bills G."/>
            <person name="Bluhm B."/>
            <person name="Cannon C."/>
            <person name="Castanera R."/>
            <person name="Culley D."/>
            <person name="Daum C."/>
            <person name="Ezra D."/>
            <person name="Gonzalez J."/>
            <person name="Henrissat B."/>
            <person name="Kuo A."/>
            <person name="Liang C."/>
            <person name="Lipzen A."/>
            <person name="Lutzoni F."/>
            <person name="Magnuson J."/>
            <person name="Mondo S."/>
            <person name="Nolan M."/>
            <person name="Ohm R."/>
            <person name="Pangilinan J."/>
            <person name="Park H.-J."/>
            <person name="Ramirez L."/>
            <person name="Alfaro M."/>
            <person name="Sun H."/>
            <person name="Tritt A."/>
            <person name="Yoshinaga Y."/>
            <person name="Zwiers L.-H."/>
            <person name="Turgeon B."/>
            <person name="Goodwin S."/>
            <person name="Spatafora J."/>
            <person name="Crous P."/>
            <person name="Grigoriev I."/>
        </authorList>
    </citation>
    <scope>NUCLEOTIDE SEQUENCE</scope>
    <source>
        <strain evidence="1">HMLAC05119</strain>
    </source>
</reference>
<dbReference type="OrthoDB" id="5413827at2759"/>
<evidence type="ECO:0000313" key="2">
    <source>
        <dbReference type="Proteomes" id="UP000800096"/>
    </source>
</evidence>
<proteinExistence type="predicted"/>
<protein>
    <submittedName>
        <fullName evidence="1">Uncharacterized protein</fullName>
    </submittedName>
</protein>
<dbReference type="Proteomes" id="UP000800096">
    <property type="component" value="Unassembled WGS sequence"/>
</dbReference>
<dbReference type="PANTHER" id="PTHR42085:SF1">
    <property type="entry name" value="F-BOX DOMAIN-CONTAINING PROTEIN"/>
    <property type="match status" value="1"/>
</dbReference>
<keyword evidence="2" id="KW-1185">Reference proteome</keyword>
<sequence length="216" mass="24402">MATLPLTPNELNISTSVTAKGSPFLRLPAEIRDHIYKLVFASTTFTYVHKEAGDKVDLQRVKRGSKNHHLALLSVSRQIYHETKAYPLLLATFKFSFIDPFTGNDVVEVFNSGPVYDAYRSAASVKNLLVQIRATDSTYCDAPKAVPDKRFWLFEVVRRNVENAVLQIVEIVAPGTDPRGNWLLAPFLAMETPEELLRARMLRRYGGVFEMQVTVE</sequence>
<evidence type="ECO:0000313" key="1">
    <source>
        <dbReference type="EMBL" id="KAF1912546.1"/>
    </source>
</evidence>
<name>A0A6A5QCM6_AMPQU</name>
<accession>A0A6A5QCM6</accession>
<dbReference type="InterPro" id="IPR038883">
    <property type="entry name" value="AN11006-like"/>
</dbReference>